<dbReference type="AlphaFoldDB" id="B6WSW5"/>
<protein>
    <submittedName>
        <fullName evidence="1">Uncharacterized protein</fullName>
    </submittedName>
</protein>
<reference evidence="1 2" key="1">
    <citation type="submission" date="2008-10" db="EMBL/GenBank/DDBJ databases">
        <title>Draft genome sequence of Desulvovibrio piger (ATCC 29098).</title>
        <authorList>
            <person name="Sudarsanam P."/>
            <person name="Ley R."/>
            <person name="Guruge J."/>
            <person name="Turnbaugh P.J."/>
            <person name="Mahowald M."/>
            <person name="Liep D."/>
            <person name="Gordon J."/>
        </authorList>
    </citation>
    <scope>NUCLEOTIDE SEQUENCE [LARGE SCALE GENOMIC DNA]</scope>
    <source>
        <strain evidence="1 2">ATCC 29098</strain>
    </source>
</reference>
<dbReference type="RefSeq" id="WP_006005674.1">
    <property type="nucleotide sequence ID" value="NZ_DS996355.1"/>
</dbReference>
<dbReference type="Proteomes" id="UP000003676">
    <property type="component" value="Unassembled WGS sequence"/>
</dbReference>
<name>B6WSW5_9BACT</name>
<gene>
    <name evidence="1" type="ORF">DESPIG_01167</name>
</gene>
<evidence type="ECO:0000313" key="1">
    <source>
        <dbReference type="EMBL" id="EEB33877.1"/>
    </source>
</evidence>
<dbReference type="EMBL" id="ABXU01000029">
    <property type="protein sequence ID" value="EEB33877.1"/>
    <property type="molecule type" value="Genomic_DNA"/>
</dbReference>
<dbReference type="eggNOG" id="ENOG5034CGY">
    <property type="taxonomic scope" value="Bacteria"/>
</dbReference>
<proteinExistence type="predicted"/>
<dbReference type="HOGENOM" id="CLU_1494366_0_0_7"/>
<organism evidence="1 2">
    <name type="scientific">Desulfovibrio piger ATCC 29098</name>
    <dbReference type="NCBI Taxonomy" id="411464"/>
    <lineage>
        <taxon>Bacteria</taxon>
        <taxon>Pseudomonadati</taxon>
        <taxon>Thermodesulfobacteriota</taxon>
        <taxon>Desulfovibrionia</taxon>
        <taxon>Desulfovibrionales</taxon>
        <taxon>Desulfovibrionaceae</taxon>
        <taxon>Desulfovibrio</taxon>
    </lineage>
</organism>
<reference evidence="1 2" key="2">
    <citation type="submission" date="2008-10" db="EMBL/GenBank/DDBJ databases">
        <authorList>
            <person name="Fulton L."/>
            <person name="Clifton S."/>
            <person name="Fulton B."/>
            <person name="Xu J."/>
            <person name="Minx P."/>
            <person name="Pepin K.H."/>
            <person name="Johnson M."/>
            <person name="Bhonagiri V."/>
            <person name="Nash W.E."/>
            <person name="Mardis E.R."/>
            <person name="Wilson R.K."/>
        </authorList>
    </citation>
    <scope>NUCLEOTIDE SEQUENCE [LARGE SCALE GENOMIC DNA]</scope>
    <source>
        <strain evidence="1 2">ATCC 29098</strain>
    </source>
</reference>
<accession>B6WSW5</accession>
<comment type="caution">
    <text evidence="1">The sequence shown here is derived from an EMBL/GenBank/DDBJ whole genome shotgun (WGS) entry which is preliminary data.</text>
</comment>
<evidence type="ECO:0000313" key="2">
    <source>
        <dbReference type="Proteomes" id="UP000003676"/>
    </source>
</evidence>
<sequence>MSQIEQDIQKLLEAMNEVLEQEGYPIDFPYFNFDDRENEIILTLGFEYEYFCSLLNRCMTRKLIAKKTLSLGFDDIALTQQGQEQALSKKKQQGGFGMNIGQLTINGPTQIGDGNTQNFANYLLTIESMIDNSQVSDAEKKKAKGLLQQVTENPLLNTIIGGLLSGIIK</sequence>